<reference evidence="1 2" key="1">
    <citation type="submission" date="2013-02" db="EMBL/GenBank/DDBJ databases">
        <authorList>
            <person name="Hannick L."/>
            <person name="Zafar N."/>
            <person name="Lorenzi H."/>
            <person name="Ali I.A."/>
            <person name="Petri W.P."/>
            <person name="Caler E."/>
        </authorList>
    </citation>
    <scope>NUCLEOTIDE SEQUENCE [LARGE SCALE GENOMIC DNA]</scope>
    <source>
        <strain evidence="1 2">KU27</strain>
    </source>
</reference>
<dbReference type="VEuPathDB" id="AmoebaDB:EHI5A_174110"/>
<dbReference type="Proteomes" id="UP000011755">
    <property type="component" value="Unassembled WGS sequence"/>
</dbReference>
<evidence type="ECO:0000313" key="1">
    <source>
        <dbReference type="EMBL" id="EMD45659.1"/>
    </source>
</evidence>
<name>M2Q816_ENTHI</name>
<evidence type="ECO:0000313" key="2">
    <source>
        <dbReference type="Proteomes" id="UP000011755"/>
    </source>
</evidence>
<organism evidence="1 2">
    <name type="scientific">Entamoeba histolytica KU27</name>
    <dbReference type="NCBI Taxonomy" id="885311"/>
    <lineage>
        <taxon>Eukaryota</taxon>
        <taxon>Amoebozoa</taxon>
        <taxon>Evosea</taxon>
        <taxon>Archamoebae</taxon>
        <taxon>Mastigamoebida</taxon>
        <taxon>Entamoebidae</taxon>
        <taxon>Entamoeba</taxon>
    </lineage>
</organism>
<dbReference type="InterPro" id="IPR027417">
    <property type="entry name" value="P-loop_NTPase"/>
</dbReference>
<dbReference type="Gene3D" id="3.40.50.300">
    <property type="entry name" value="P-loop containing nucleotide triphosphate hydrolases"/>
    <property type="match status" value="1"/>
</dbReference>
<gene>
    <name evidence="1" type="ORF">EHI5A_174110</name>
</gene>
<accession>M2Q816</accession>
<sequence>MKKTIIEKIFNNIIQCLNTEDSKLEQITELLTLLLKGVGMHHSGLLSIMKETVEILFQ</sequence>
<dbReference type="EMBL" id="KB444744">
    <property type="protein sequence ID" value="EMD45659.1"/>
    <property type="molecule type" value="Genomic_DNA"/>
</dbReference>
<proteinExistence type="predicted"/>
<dbReference type="GO" id="GO:0004386">
    <property type="term" value="F:helicase activity"/>
    <property type="evidence" value="ECO:0007669"/>
    <property type="project" value="UniProtKB-KW"/>
</dbReference>
<dbReference type="AlphaFoldDB" id="M2Q816"/>
<keyword evidence="1" id="KW-0067">ATP-binding</keyword>
<keyword evidence="1" id="KW-0378">Hydrolase</keyword>
<keyword evidence="1" id="KW-0347">Helicase</keyword>
<keyword evidence="1" id="KW-0547">Nucleotide-binding</keyword>
<protein>
    <submittedName>
        <fullName evidence="1">DEAD/DEAH box helicase, putative</fullName>
    </submittedName>
</protein>